<dbReference type="RefSeq" id="XP_066668302.1">
    <property type="nucleotide sequence ID" value="XM_066812960.1"/>
</dbReference>
<name>A0ABR1WCU4_9PEZI</name>
<organism evidence="2 3">
    <name type="scientific">Apiospora hydei</name>
    <dbReference type="NCBI Taxonomy" id="1337664"/>
    <lineage>
        <taxon>Eukaryota</taxon>
        <taxon>Fungi</taxon>
        <taxon>Dikarya</taxon>
        <taxon>Ascomycota</taxon>
        <taxon>Pezizomycotina</taxon>
        <taxon>Sordariomycetes</taxon>
        <taxon>Xylariomycetidae</taxon>
        <taxon>Amphisphaeriales</taxon>
        <taxon>Apiosporaceae</taxon>
        <taxon>Apiospora</taxon>
    </lineage>
</organism>
<dbReference type="Proteomes" id="UP001433268">
    <property type="component" value="Unassembled WGS sequence"/>
</dbReference>
<evidence type="ECO:0000313" key="3">
    <source>
        <dbReference type="Proteomes" id="UP001433268"/>
    </source>
</evidence>
<protein>
    <submittedName>
        <fullName evidence="2">Uncharacterized protein</fullName>
    </submittedName>
</protein>
<proteinExistence type="predicted"/>
<dbReference type="EMBL" id="JAQQWN010000006">
    <property type="protein sequence ID" value="KAK8080827.1"/>
    <property type="molecule type" value="Genomic_DNA"/>
</dbReference>
<reference evidence="2 3" key="1">
    <citation type="submission" date="2023-01" db="EMBL/GenBank/DDBJ databases">
        <title>Analysis of 21 Apiospora genomes using comparative genomics revels a genus with tremendous synthesis potential of carbohydrate active enzymes and secondary metabolites.</title>
        <authorList>
            <person name="Sorensen T."/>
        </authorList>
    </citation>
    <scope>NUCLEOTIDE SEQUENCE [LARGE SCALE GENOMIC DNA]</scope>
    <source>
        <strain evidence="2 3">CBS 114990</strain>
    </source>
</reference>
<feature type="region of interest" description="Disordered" evidence="1">
    <location>
        <begin position="1"/>
        <end position="65"/>
    </location>
</feature>
<sequence length="155" mass="17467">MLPMLGEKEGFGNESETRLHETDDLNLLASRRTLRQREPQHSRAISSGVRKLMMPPPPRCQSRDDAFIPWSESLRGGWEEATYLPAFRRNEDWLDAERDNLSTTLEAAGLVDQRVKKGGPDQGSSYMPGVRKDSTGWTRTVLAPVVWLVQMTAAV</sequence>
<dbReference type="GeneID" id="92046020"/>
<evidence type="ECO:0000313" key="2">
    <source>
        <dbReference type="EMBL" id="KAK8080827.1"/>
    </source>
</evidence>
<keyword evidence="3" id="KW-1185">Reference proteome</keyword>
<evidence type="ECO:0000256" key="1">
    <source>
        <dbReference type="SAM" id="MobiDB-lite"/>
    </source>
</evidence>
<accession>A0ABR1WCU4</accession>
<gene>
    <name evidence="2" type="ORF">PG997_008645</name>
</gene>
<comment type="caution">
    <text evidence="2">The sequence shown here is derived from an EMBL/GenBank/DDBJ whole genome shotgun (WGS) entry which is preliminary data.</text>
</comment>
<feature type="compositionally biased region" description="Basic and acidic residues" evidence="1">
    <location>
        <begin position="1"/>
        <end position="23"/>
    </location>
</feature>